<gene>
    <name evidence="2" type="primary">LOC111430288</name>
</gene>
<dbReference type="KEGG" id="cmos:111430288"/>
<name>A0A6J1E3M1_CUCMO</name>
<keyword evidence="1" id="KW-1185">Reference proteome</keyword>
<evidence type="ECO:0000313" key="1">
    <source>
        <dbReference type="Proteomes" id="UP000504609"/>
    </source>
</evidence>
<dbReference type="GeneID" id="111430288"/>
<dbReference type="Proteomes" id="UP000504609">
    <property type="component" value="Unplaced"/>
</dbReference>
<sequence>MGMRRIPKTGDGKKMMGVMIVMNYALESTEVVDRARDGDRSFLVEAILVFGLLQEPSEQRMVNINDRNHEPLLLLADENCQTPLGSLHLVPMMMVVKVRQMNMEMEIQMQEVLMLVATAATAAKPHRN</sequence>
<protein>
    <submittedName>
        <fullName evidence="2">Uncharacterized protein LOC111430288</fullName>
    </submittedName>
</protein>
<reference evidence="2" key="1">
    <citation type="submission" date="2025-08" db="UniProtKB">
        <authorList>
            <consortium name="RefSeq"/>
        </authorList>
    </citation>
    <scope>IDENTIFICATION</scope>
    <source>
        <tissue evidence="2">Young leaves</tissue>
    </source>
</reference>
<proteinExistence type="predicted"/>
<dbReference type="AlphaFoldDB" id="A0A6J1E3M1"/>
<organism evidence="1 2">
    <name type="scientific">Cucurbita moschata</name>
    <name type="common">Winter crookneck squash</name>
    <name type="synonym">Cucurbita pepo var. moschata</name>
    <dbReference type="NCBI Taxonomy" id="3662"/>
    <lineage>
        <taxon>Eukaryota</taxon>
        <taxon>Viridiplantae</taxon>
        <taxon>Streptophyta</taxon>
        <taxon>Embryophyta</taxon>
        <taxon>Tracheophyta</taxon>
        <taxon>Spermatophyta</taxon>
        <taxon>Magnoliopsida</taxon>
        <taxon>eudicotyledons</taxon>
        <taxon>Gunneridae</taxon>
        <taxon>Pentapetalae</taxon>
        <taxon>rosids</taxon>
        <taxon>fabids</taxon>
        <taxon>Cucurbitales</taxon>
        <taxon>Cucurbitaceae</taxon>
        <taxon>Cucurbiteae</taxon>
        <taxon>Cucurbita</taxon>
    </lineage>
</organism>
<dbReference type="RefSeq" id="XP_022922251.1">
    <property type="nucleotide sequence ID" value="XM_023066483.1"/>
</dbReference>
<evidence type="ECO:0000313" key="2">
    <source>
        <dbReference type="RefSeq" id="XP_022922251.1"/>
    </source>
</evidence>
<accession>A0A6J1E3M1</accession>